<dbReference type="SUPFAM" id="SSF100950">
    <property type="entry name" value="NagB/RpiA/CoA transferase-like"/>
    <property type="match status" value="1"/>
</dbReference>
<evidence type="ECO:0000256" key="3">
    <source>
        <dbReference type="ARBA" id="ARBA00022840"/>
    </source>
</evidence>
<dbReference type="GO" id="GO:0030272">
    <property type="term" value="F:5-formyltetrahydrofolate cyclo-ligase activity"/>
    <property type="evidence" value="ECO:0007669"/>
    <property type="project" value="UniProtKB-EC"/>
</dbReference>
<name>A0A4Y7R6F6_9FIRM</name>
<comment type="similarity">
    <text evidence="1 5">Belongs to the 5-formyltetrahydrofolate cyclo-ligase family.</text>
</comment>
<organism evidence="6 7">
    <name type="scientific">Pelotomaculum schinkii</name>
    <dbReference type="NCBI Taxonomy" id="78350"/>
    <lineage>
        <taxon>Bacteria</taxon>
        <taxon>Bacillati</taxon>
        <taxon>Bacillota</taxon>
        <taxon>Clostridia</taxon>
        <taxon>Eubacteriales</taxon>
        <taxon>Desulfotomaculaceae</taxon>
        <taxon>Pelotomaculum</taxon>
    </lineage>
</organism>
<dbReference type="PANTHER" id="PTHR23407">
    <property type="entry name" value="ATPASE INHIBITOR/5-FORMYLTETRAHYDROFOLATE CYCLO-LIGASE"/>
    <property type="match status" value="1"/>
</dbReference>
<dbReference type="Pfam" id="PF01812">
    <property type="entry name" value="5-FTHF_cyc-lig"/>
    <property type="match status" value="1"/>
</dbReference>
<comment type="cofactor">
    <cofactor evidence="5">
        <name>Mg(2+)</name>
        <dbReference type="ChEBI" id="CHEBI:18420"/>
    </cofactor>
</comment>
<dbReference type="InterPro" id="IPR037171">
    <property type="entry name" value="NagB/RpiA_transferase-like"/>
</dbReference>
<evidence type="ECO:0000313" key="7">
    <source>
        <dbReference type="Proteomes" id="UP000298324"/>
    </source>
</evidence>
<dbReference type="EMBL" id="QFGA01000003">
    <property type="protein sequence ID" value="TEB04544.1"/>
    <property type="molecule type" value="Genomic_DNA"/>
</dbReference>
<dbReference type="Proteomes" id="UP000298324">
    <property type="component" value="Unassembled WGS sequence"/>
</dbReference>
<dbReference type="InterPro" id="IPR024185">
    <property type="entry name" value="FTHF_cligase-like_sf"/>
</dbReference>
<keyword evidence="6" id="KW-0436">Ligase</keyword>
<evidence type="ECO:0000313" key="6">
    <source>
        <dbReference type="EMBL" id="TEB04544.1"/>
    </source>
</evidence>
<keyword evidence="2 4" id="KW-0547">Nucleotide-binding</keyword>
<dbReference type="AlphaFoldDB" id="A0A4Y7R6F6"/>
<dbReference type="GO" id="GO:0005524">
    <property type="term" value="F:ATP binding"/>
    <property type="evidence" value="ECO:0007669"/>
    <property type="project" value="UniProtKB-KW"/>
</dbReference>
<proteinExistence type="inferred from homology"/>
<keyword evidence="7" id="KW-1185">Reference proteome</keyword>
<dbReference type="GO" id="GO:0035999">
    <property type="term" value="P:tetrahydrofolate interconversion"/>
    <property type="evidence" value="ECO:0007669"/>
    <property type="project" value="TreeGrafter"/>
</dbReference>
<protein>
    <recommendedName>
        <fullName evidence="5">5-formyltetrahydrofolate cyclo-ligase</fullName>
        <ecNumber evidence="5">6.3.3.2</ecNumber>
    </recommendedName>
</protein>
<comment type="catalytic activity">
    <reaction evidence="5">
        <text>(6S)-5-formyl-5,6,7,8-tetrahydrofolate + ATP = (6R)-5,10-methenyltetrahydrofolate + ADP + phosphate</text>
        <dbReference type="Rhea" id="RHEA:10488"/>
        <dbReference type="ChEBI" id="CHEBI:30616"/>
        <dbReference type="ChEBI" id="CHEBI:43474"/>
        <dbReference type="ChEBI" id="CHEBI:57455"/>
        <dbReference type="ChEBI" id="CHEBI:57457"/>
        <dbReference type="ChEBI" id="CHEBI:456216"/>
        <dbReference type="EC" id="6.3.3.2"/>
    </reaction>
</comment>
<feature type="binding site" evidence="4">
    <location>
        <begin position="3"/>
        <end position="7"/>
    </location>
    <ligand>
        <name>ATP</name>
        <dbReference type="ChEBI" id="CHEBI:30616"/>
    </ligand>
</feature>
<dbReference type="GO" id="GO:0046872">
    <property type="term" value="F:metal ion binding"/>
    <property type="evidence" value="ECO:0007669"/>
    <property type="project" value="UniProtKB-KW"/>
</dbReference>
<evidence type="ECO:0000256" key="1">
    <source>
        <dbReference type="ARBA" id="ARBA00010638"/>
    </source>
</evidence>
<sequence length="192" mass="21721">MLKSIIRGDLLKRRRALTPGEVAKRSKMVIERLLEMEEYRKASTIMTYLHFRNEVETDGLIRQAMADGKRVVVPATDASHRRIIPSLLVKYPEDLAPGPLQIMEPKASSLRLCNPALIDLVIVPGVAFDLEGNRLGYGGGFYDRFLLLIKPEAVSVGLSFELQVLTRLERSPHDVPVNYLLTEDRVIEIRRS</sequence>
<dbReference type="RefSeq" id="WP_190258918.1">
    <property type="nucleotide sequence ID" value="NZ_QFGA01000003.1"/>
</dbReference>
<reference evidence="6 7" key="1">
    <citation type="journal article" date="2018" name="Environ. Microbiol.">
        <title>Novel energy conservation strategies and behaviour of Pelotomaculum schinkii driving syntrophic propionate catabolism.</title>
        <authorList>
            <person name="Hidalgo-Ahumada C.A.P."/>
            <person name="Nobu M.K."/>
            <person name="Narihiro T."/>
            <person name="Tamaki H."/>
            <person name="Liu W.T."/>
            <person name="Kamagata Y."/>
            <person name="Stams A.J.M."/>
            <person name="Imachi H."/>
            <person name="Sousa D.Z."/>
        </authorList>
    </citation>
    <scope>NUCLEOTIDE SEQUENCE [LARGE SCALE GENOMIC DNA]</scope>
    <source>
        <strain evidence="6 7">HH</strain>
    </source>
</reference>
<dbReference type="GO" id="GO:0009396">
    <property type="term" value="P:folic acid-containing compound biosynthetic process"/>
    <property type="evidence" value="ECO:0007669"/>
    <property type="project" value="TreeGrafter"/>
</dbReference>
<keyword evidence="5" id="KW-0460">Magnesium</keyword>
<feature type="binding site" evidence="4">
    <location>
        <position position="49"/>
    </location>
    <ligand>
        <name>substrate</name>
    </ligand>
</feature>
<dbReference type="NCBIfam" id="TIGR02727">
    <property type="entry name" value="MTHFS_bact"/>
    <property type="match status" value="1"/>
</dbReference>
<comment type="caution">
    <text evidence="6">The sequence shown here is derived from an EMBL/GenBank/DDBJ whole genome shotgun (WGS) entry which is preliminary data.</text>
</comment>
<dbReference type="PIRSF" id="PIRSF006806">
    <property type="entry name" value="FTHF_cligase"/>
    <property type="match status" value="1"/>
</dbReference>
<feature type="binding site" evidence="4">
    <location>
        <position position="54"/>
    </location>
    <ligand>
        <name>substrate</name>
    </ligand>
</feature>
<dbReference type="EC" id="6.3.3.2" evidence="5"/>
<gene>
    <name evidence="6" type="ORF">Psch_03304</name>
</gene>
<dbReference type="Gene3D" id="3.40.50.10420">
    <property type="entry name" value="NagB/RpiA/CoA transferase-like"/>
    <property type="match status" value="1"/>
</dbReference>
<dbReference type="InterPro" id="IPR002698">
    <property type="entry name" value="FTHF_cligase"/>
</dbReference>
<keyword evidence="3 4" id="KW-0067">ATP-binding</keyword>
<dbReference type="PANTHER" id="PTHR23407:SF1">
    <property type="entry name" value="5-FORMYLTETRAHYDROFOLATE CYCLO-LIGASE"/>
    <property type="match status" value="1"/>
</dbReference>
<evidence type="ECO:0000256" key="5">
    <source>
        <dbReference type="RuleBase" id="RU361279"/>
    </source>
</evidence>
<evidence type="ECO:0000256" key="4">
    <source>
        <dbReference type="PIRSR" id="PIRSR006806-1"/>
    </source>
</evidence>
<accession>A0A4Y7R6F6</accession>
<evidence type="ECO:0000256" key="2">
    <source>
        <dbReference type="ARBA" id="ARBA00022741"/>
    </source>
</evidence>
<feature type="binding site" evidence="4">
    <location>
        <begin position="134"/>
        <end position="142"/>
    </location>
    <ligand>
        <name>ATP</name>
        <dbReference type="ChEBI" id="CHEBI:30616"/>
    </ligand>
</feature>
<keyword evidence="5" id="KW-0479">Metal-binding</keyword>